<reference evidence="1 2" key="1">
    <citation type="submission" date="2018-06" db="EMBL/GenBank/DDBJ databases">
        <title>Genomic Encyclopedia of Type Strains, Phase III (KMG-III): the genomes of soil and plant-associated and newly described type strains.</title>
        <authorList>
            <person name="Whitman W."/>
        </authorList>
    </citation>
    <scope>NUCLEOTIDE SEQUENCE [LARGE SCALE GENOMIC DNA]</scope>
    <source>
        <strain evidence="1 2">CECT 7022</strain>
    </source>
</reference>
<evidence type="ECO:0000313" key="1">
    <source>
        <dbReference type="EMBL" id="PYE51609.1"/>
    </source>
</evidence>
<sequence length="52" mass="6094">MQCPNCKIKMKIKTDNDLNEKYFDCESCGYNILQSLTKVKISKETLELIKYS</sequence>
<evidence type="ECO:0000313" key="2">
    <source>
        <dbReference type="Proteomes" id="UP000247790"/>
    </source>
</evidence>
<dbReference type="AlphaFoldDB" id="A0A2V4WTC6"/>
<dbReference type="EMBL" id="QJSW01000002">
    <property type="protein sequence ID" value="PYE51609.1"/>
    <property type="molecule type" value="Genomic_DNA"/>
</dbReference>
<dbReference type="Proteomes" id="UP000247790">
    <property type="component" value="Unassembled WGS sequence"/>
</dbReference>
<proteinExistence type="predicted"/>
<comment type="caution">
    <text evidence="1">The sequence shown here is derived from an EMBL/GenBank/DDBJ whole genome shotgun (WGS) entry which is preliminary data.</text>
</comment>
<organism evidence="1 2">
    <name type="scientific">Paenibacillus barcinonensis</name>
    <dbReference type="NCBI Taxonomy" id="198119"/>
    <lineage>
        <taxon>Bacteria</taxon>
        <taxon>Bacillati</taxon>
        <taxon>Bacillota</taxon>
        <taxon>Bacilli</taxon>
        <taxon>Bacillales</taxon>
        <taxon>Paenibacillaceae</taxon>
        <taxon>Paenibacillus</taxon>
    </lineage>
</organism>
<accession>A0A2V4WTC6</accession>
<gene>
    <name evidence="1" type="ORF">DFQ00_102404</name>
</gene>
<protein>
    <submittedName>
        <fullName evidence="1">Uncharacterized protein</fullName>
    </submittedName>
</protein>
<name>A0A2V4WTC6_PAEBA</name>